<gene>
    <name evidence="1" type="ORF">M9H77_03833</name>
</gene>
<name>A0ACC0CCI1_CATRO</name>
<keyword evidence="2" id="KW-1185">Reference proteome</keyword>
<organism evidence="1 2">
    <name type="scientific">Catharanthus roseus</name>
    <name type="common">Madagascar periwinkle</name>
    <name type="synonym">Vinca rosea</name>
    <dbReference type="NCBI Taxonomy" id="4058"/>
    <lineage>
        <taxon>Eukaryota</taxon>
        <taxon>Viridiplantae</taxon>
        <taxon>Streptophyta</taxon>
        <taxon>Embryophyta</taxon>
        <taxon>Tracheophyta</taxon>
        <taxon>Spermatophyta</taxon>
        <taxon>Magnoliopsida</taxon>
        <taxon>eudicotyledons</taxon>
        <taxon>Gunneridae</taxon>
        <taxon>Pentapetalae</taxon>
        <taxon>asterids</taxon>
        <taxon>lamiids</taxon>
        <taxon>Gentianales</taxon>
        <taxon>Apocynaceae</taxon>
        <taxon>Rauvolfioideae</taxon>
        <taxon>Vinceae</taxon>
        <taxon>Catharanthinae</taxon>
        <taxon>Catharanthus</taxon>
    </lineage>
</organism>
<evidence type="ECO:0000313" key="1">
    <source>
        <dbReference type="EMBL" id="KAI5682605.1"/>
    </source>
</evidence>
<dbReference type="Proteomes" id="UP001060085">
    <property type="component" value="Linkage Group LG01"/>
</dbReference>
<reference evidence="2" key="1">
    <citation type="journal article" date="2023" name="Nat. Plants">
        <title>Single-cell RNA sequencing provides a high-resolution roadmap for understanding the multicellular compartmentation of specialized metabolism.</title>
        <authorList>
            <person name="Sun S."/>
            <person name="Shen X."/>
            <person name="Li Y."/>
            <person name="Li Y."/>
            <person name="Wang S."/>
            <person name="Li R."/>
            <person name="Zhang H."/>
            <person name="Shen G."/>
            <person name="Guo B."/>
            <person name="Wei J."/>
            <person name="Xu J."/>
            <person name="St-Pierre B."/>
            <person name="Chen S."/>
            <person name="Sun C."/>
        </authorList>
    </citation>
    <scope>NUCLEOTIDE SEQUENCE [LARGE SCALE GENOMIC DNA]</scope>
</reference>
<dbReference type="EMBL" id="CM044701">
    <property type="protein sequence ID" value="KAI5682605.1"/>
    <property type="molecule type" value="Genomic_DNA"/>
</dbReference>
<protein>
    <submittedName>
        <fullName evidence="1">Uncharacterized protein</fullName>
    </submittedName>
</protein>
<comment type="caution">
    <text evidence="1">The sequence shown here is derived from an EMBL/GenBank/DDBJ whole genome shotgun (WGS) entry which is preliminary data.</text>
</comment>
<accession>A0ACC0CCI1</accession>
<proteinExistence type="predicted"/>
<sequence>MGDKNYENELQIEEFVDGSGENSSKSDFLVSEVTVNDENSSSEDSSSPTSTLWPIQKKQVPQFASSRVSDEDVKKLHLDNHKLKKKRSSLTENEMMKERFAKLLLGEDMSGSGNGISTALAISNSITNLCATLFGQIWRLEPLPQQKKLMWRREMEWFLSVSNHIVELTPSLQTFPDGSQLEVMTSRPRSDLYVNLPALRKLDNMLLEILDSFENREFWYVDQGILESEDGSSSFRKPLPRQEEKWWLPVPRVSTAGLTVNTRKQLQHRRDCTNQILKAAMAINSITLADMEVPQSYLEALPKNVKASLGDLMYRYINCDQFSPECLLDCLDLASERQALDVANRLEAAIYILHQRASKTLNTDSQSNSKSSWEMVKDLVIDAEKREELADRAESLLLCLKQRFPGLSQTTLDTSKIQCNTDIGKSILESYSRALESLAFNIVARIDDLLYVDDLTRHSDQSVSISEVNAIAIADHNSVKNVSKSGTPNNTAFTTPSTSPVKQVERPSANLERNKLNHRGLGVRKVLTDYLSIDTSTMDSTSPASNSSDSSSANPDAFSEDAVSSMHDSIGEKKNELENLVPLTKASIFVSECFQKCIYF</sequence>
<evidence type="ECO:0000313" key="2">
    <source>
        <dbReference type="Proteomes" id="UP001060085"/>
    </source>
</evidence>